<name>A0A3S8UB33_9RHOB</name>
<dbReference type="Proteomes" id="UP000282002">
    <property type="component" value="Chromosome"/>
</dbReference>
<sequence length="311" mass="35217">MTKPKESPGRGQLPESGIMPKLPQQFSSFPFYYASLQCQWIYWYTSVEAAEPYVKGTGLRVARFPVKNEKGEDEDRAVIVLNFQRYTSHYSNGLGTTNEVEFNLLAYPANRVPGVPKMPLWEYLYGNDQTETIGHLRLHVAADNKVAVEAGREVFGEPKFYGVFNYEVPSLNAPMSTGIPPTQIQKWRIQLVSPDDPDDFVYRLQSDFTGYQWTKTDSTPIPEFATGLGRTVWTRWTIVGLFDTAILTGAQAAGIRLEIGKNDFPMTKDMRALFKDMTPVAAQIFESPPACIEPRGFYMDVLDQDHNDDRT</sequence>
<proteinExistence type="predicted"/>
<evidence type="ECO:0000313" key="2">
    <source>
        <dbReference type="Proteomes" id="UP000282002"/>
    </source>
</evidence>
<dbReference type="RefSeq" id="WP_125326970.1">
    <property type="nucleotide sequence ID" value="NZ_CP034328.1"/>
</dbReference>
<reference evidence="1 2" key="1">
    <citation type="submission" date="2018-12" db="EMBL/GenBank/DDBJ databases">
        <title>Complete genome sequencing of Tabrizicola sp. K13M18.</title>
        <authorList>
            <person name="Bae J.-W."/>
        </authorList>
    </citation>
    <scope>NUCLEOTIDE SEQUENCE [LARGE SCALE GENOMIC DNA]</scope>
    <source>
        <strain evidence="1 2">K13M18</strain>
    </source>
</reference>
<dbReference type="KEGG" id="taw:EI545_19190"/>
<accession>A0A3S8UB33</accession>
<dbReference type="Gene3D" id="2.40.400.10">
    <property type="entry name" value="Acetoacetate decarboxylase-like"/>
    <property type="match status" value="1"/>
</dbReference>
<dbReference type="SUPFAM" id="SSF160104">
    <property type="entry name" value="Acetoacetate decarboxylase-like"/>
    <property type="match status" value="1"/>
</dbReference>
<protein>
    <recommendedName>
        <fullName evidence="3">Acetoacetate decarboxylase</fullName>
    </recommendedName>
</protein>
<keyword evidence="2" id="KW-1185">Reference proteome</keyword>
<evidence type="ECO:0000313" key="1">
    <source>
        <dbReference type="EMBL" id="AZL60758.1"/>
    </source>
</evidence>
<dbReference type="InterPro" id="IPR023375">
    <property type="entry name" value="ADC_dom_sf"/>
</dbReference>
<organism evidence="1 2">
    <name type="scientific">Tabrizicola piscis</name>
    <dbReference type="NCBI Taxonomy" id="2494374"/>
    <lineage>
        <taxon>Bacteria</taxon>
        <taxon>Pseudomonadati</taxon>
        <taxon>Pseudomonadota</taxon>
        <taxon>Alphaproteobacteria</taxon>
        <taxon>Rhodobacterales</taxon>
        <taxon>Paracoccaceae</taxon>
        <taxon>Tabrizicola</taxon>
    </lineage>
</organism>
<dbReference type="EMBL" id="CP034328">
    <property type="protein sequence ID" value="AZL60758.1"/>
    <property type="molecule type" value="Genomic_DNA"/>
</dbReference>
<dbReference type="AlphaFoldDB" id="A0A3S8UB33"/>
<gene>
    <name evidence="1" type="ORF">EI545_19190</name>
</gene>
<evidence type="ECO:0008006" key="3">
    <source>
        <dbReference type="Google" id="ProtNLM"/>
    </source>
</evidence>
<dbReference type="OrthoDB" id="1633687at2"/>